<evidence type="ECO:0000313" key="2">
    <source>
        <dbReference type="Proteomes" id="UP001396334"/>
    </source>
</evidence>
<organism evidence="1 2">
    <name type="scientific">Hibiscus sabdariffa</name>
    <name type="common">roselle</name>
    <dbReference type="NCBI Taxonomy" id="183260"/>
    <lineage>
        <taxon>Eukaryota</taxon>
        <taxon>Viridiplantae</taxon>
        <taxon>Streptophyta</taxon>
        <taxon>Embryophyta</taxon>
        <taxon>Tracheophyta</taxon>
        <taxon>Spermatophyta</taxon>
        <taxon>Magnoliopsida</taxon>
        <taxon>eudicotyledons</taxon>
        <taxon>Gunneridae</taxon>
        <taxon>Pentapetalae</taxon>
        <taxon>rosids</taxon>
        <taxon>malvids</taxon>
        <taxon>Malvales</taxon>
        <taxon>Malvaceae</taxon>
        <taxon>Malvoideae</taxon>
        <taxon>Hibiscus</taxon>
    </lineage>
</organism>
<evidence type="ECO:0000313" key="1">
    <source>
        <dbReference type="EMBL" id="KAK9033427.1"/>
    </source>
</evidence>
<dbReference type="EMBL" id="JBBPBN010000008">
    <property type="protein sequence ID" value="KAK9033427.1"/>
    <property type="molecule type" value="Genomic_DNA"/>
</dbReference>
<keyword evidence="2" id="KW-1185">Reference proteome</keyword>
<protein>
    <submittedName>
        <fullName evidence="1">Uncharacterized protein</fullName>
    </submittedName>
</protein>
<comment type="caution">
    <text evidence="1">The sequence shown here is derived from an EMBL/GenBank/DDBJ whole genome shotgun (WGS) entry which is preliminary data.</text>
</comment>
<dbReference type="Proteomes" id="UP001396334">
    <property type="component" value="Unassembled WGS sequence"/>
</dbReference>
<reference evidence="1 2" key="1">
    <citation type="journal article" date="2024" name="G3 (Bethesda)">
        <title>Genome assembly of Hibiscus sabdariffa L. provides insights into metabolisms of medicinal natural products.</title>
        <authorList>
            <person name="Kim T."/>
        </authorList>
    </citation>
    <scope>NUCLEOTIDE SEQUENCE [LARGE SCALE GENOMIC DNA]</scope>
    <source>
        <strain evidence="1">TK-2024</strain>
        <tissue evidence="1">Old leaves</tissue>
    </source>
</reference>
<name>A0ABR2T8B5_9ROSI</name>
<accession>A0ABR2T8B5</accession>
<gene>
    <name evidence="1" type="ORF">V6N11_018460</name>
</gene>
<proteinExistence type="predicted"/>
<sequence>MYDFSLWPLTLNSWLSFGDLIVMAPWGETCVISKGPNHLDLSFPGNNFSLELKRRSCYPGSDCRGKMPFLGFVFVDFGIVICS</sequence>